<protein>
    <submittedName>
        <fullName evidence="2">Tetratricopeptide repeat protein</fullName>
    </submittedName>
</protein>
<dbReference type="SMART" id="SM00028">
    <property type="entry name" value="TPR"/>
    <property type="match status" value="4"/>
</dbReference>
<sequence length="234" mass="26145">MIAIFNSKNLQKGIYAQPTINALFAWVAKPKFIKATVILLMSAVMSACSGVATKHSEIEHLAANQMDDSPKVVDEGSIQAYQQAVTLIDNGQYEEADKLLVSVIEKHPDLAAPLYNLGVISEAQNDLDSAIGFYNRAIAADNRYYLAYNNLGVIARTQGDFKQAFNYYRSGLNVAPDSAELHYNMAVLNEIYLHDYAKAIEHYERYLASFEEGGAEQPDKNVVSWIKDLKRRSR</sequence>
<dbReference type="EMBL" id="CP101527">
    <property type="protein sequence ID" value="UZW76007.1"/>
    <property type="molecule type" value="Genomic_DNA"/>
</dbReference>
<dbReference type="PROSITE" id="PS50005">
    <property type="entry name" value="TPR"/>
    <property type="match status" value="2"/>
</dbReference>
<dbReference type="InterPro" id="IPR019734">
    <property type="entry name" value="TPR_rpt"/>
</dbReference>
<dbReference type="SUPFAM" id="SSF48452">
    <property type="entry name" value="TPR-like"/>
    <property type="match status" value="1"/>
</dbReference>
<dbReference type="InterPro" id="IPR011990">
    <property type="entry name" value="TPR-like_helical_dom_sf"/>
</dbReference>
<organism evidence="2 3">
    <name type="scientific">Alkalimarinus sediminis</name>
    <dbReference type="NCBI Taxonomy" id="1632866"/>
    <lineage>
        <taxon>Bacteria</taxon>
        <taxon>Pseudomonadati</taxon>
        <taxon>Pseudomonadota</taxon>
        <taxon>Gammaproteobacteria</taxon>
        <taxon>Alteromonadales</taxon>
        <taxon>Alteromonadaceae</taxon>
        <taxon>Alkalimarinus</taxon>
    </lineage>
</organism>
<dbReference type="Proteomes" id="UP001164472">
    <property type="component" value="Chromosome"/>
</dbReference>
<feature type="repeat" description="TPR" evidence="1">
    <location>
        <begin position="111"/>
        <end position="144"/>
    </location>
</feature>
<accession>A0A9E8HKV7</accession>
<dbReference type="GO" id="GO:0000030">
    <property type="term" value="F:mannosyltransferase activity"/>
    <property type="evidence" value="ECO:0007669"/>
    <property type="project" value="TreeGrafter"/>
</dbReference>
<reference evidence="2" key="1">
    <citation type="submission" date="2022-07" db="EMBL/GenBank/DDBJ databases">
        <title>Alkalimarinus sp. nov., isolated from gut of a Alitta virens.</title>
        <authorList>
            <person name="Yang A.I."/>
            <person name="Shin N.-R."/>
        </authorList>
    </citation>
    <scope>NUCLEOTIDE SEQUENCE</scope>
    <source>
        <strain evidence="2">FA028</strain>
    </source>
</reference>
<dbReference type="KEGG" id="asem:NNL22_05340"/>
<dbReference type="InterPro" id="IPR052384">
    <property type="entry name" value="TMTC_O-mannosyltransferase"/>
</dbReference>
<dbReference type="AlphaFoldDB" id="A0A9E8HKV7"/>
<dbReference type="RefSeq" id="WP_251812215.1">
    <property type="nucleotide sequence ID" value="NZ_CP101527.1"/>
</dbReference>
<name>A0A9E8HKV7_9ALTE</name>
<proteinExistence type="predicted"/>
<dbReference type="Pfam" id="PF13424">
    <property type="entry name" value="TPR_12"/>
    <property type="match status" value="1"/>
</dbReference>
<keyword evidence="1" id="KW-0802">TPR repeat</keyword>
<feature type="repeat" description="TPR" evidence="1">
    <location>
        <begin position="145"/>
        <end position="178"/>
    </location>
</feature>
<evidence type="ECO:0000256" key="1">
    <source>
        <dbReference type="PROSITE-ProRule" id="PRU00339"/>
    </source>
</evidence>
<evidence type="ECO:0000313" key="2">
    <source>
        <dbReference type="EMBL" id="UZW76007.1"/>
    </source>
</evidence>
<dbReference type="PANTHER" id="PTHR44216:SF3">
    <property type="entry name" value="PROTEIN O-MANNOSYL-TRANSFERASE TMTC2"/>
    <property type="match status" value="1"/>
</dbReference>
<evidence type="ECO:0000313" key="3">
    <source>
        <dbReference type="Proteomes" id="UP001164472"/>
    </source>
</evidence>
<dbReference type="PANTHER" id="PTHR44216">
    <property type="entry name" value="PROTEIN O-MANNOSYL-TRANSFERASE TMTC2"/>
    <property type="match status" value="1"/>
</dbReference>
<keyword evidence="3" id="KW-1185">Reference proteome</keyword>
<dbReference type="GO" id="GO:0035269">
    <property type="term" value="P:protein O-linked glycosylation via mannose"/>
    <property type="evidence" value="ECO:0007669"/>
    <property type="project" value="TreeGrafter"/>
</dbReference>
<dbReference type="Gene3D" id="1.25.40.10">
    <property type="entry name" value="Tetratricopeptide repeat domain"/>
    <property type="match status" value="2"/>
</dbReference>
<dbReference type="Pfam" id="PF13432">
    <property type="entry name" value="TPR_16"/>
    <property type="match status" value="1"/>
</dbReference>
<gene>
    <name evidence="2" type="ORF">NNL22_05340</name>
</gene>